<dbReference type="Proteomes" id="UP001237843">
    <property type="component" value="Unassembled WGS sequence"/>
</dbReference>
<proteinExistence type="predicted"/>
<protein>
    <submittedName>
        <fullName evidence="2">Uncharacterized protein</fullName>
    </submittedName>
</protein>
<organism evidence="2 3">
    <name type="scientific">Aliarcobacter butzleri</name>
    <dbReference type="NCBI Taxonomy" id="28197"/>
    <lineage>
        <taxon>Bacteria</taxon>
        <taxon>Pseudomonadati</taxon>
        <taxon>Campylobacterota</taxon>
        <taxon>Epsilonproteobacteria</taxon>
        <taxon>Campylobacterales</taxon>
        <taxon>Arcobacteraceae</taxon>
        <taxon>Aliarcobacter</taxon>
    </lineage>
</organism>
<dbReference type="AlphaFoldDB" id="A0AAW6VPR9"/>
<dbReference type="RefSeq" id="WP_157352391.1">
    <property type="nucleotide sequence ID" value="NZ_CP183408.1"/>
</dbReference>
<feature type="coiled-coil region" evidence="1">
    <location>
        <begin position="171"/>
        <end position="198"/>
    </location>
</feature>
<gene>
    <name evidence="2" type="ORF">PT520_09775</name>
</gene>
<dbReference type="EMBL" id="JAQTJH010000012">
    <property type="protein sequence ID" value="MDK2062805.1"/>
    <property type="molecule type" value="Genomic_DNA"/>
</dbReference>
<name>A0AAW6VPR9_9BACT</name>
<sequence length="329" mass="40097">MNIIKSKLTKINSNWNEYYFIKEFFQKKINFTDEVKTNYYGDLNNYLHDTLSLVKLFKKIKSDADYISQIIVLLQVIYTQQDLIDELLYIFKLAKSTNEDKNPNRDIRNELIGHPISRNKKDNNKLKSSILFDIRNRDENYISYAKYSMRKSELKKYSVQEIIENHKNFLNKYLDKILNKMEKEIKEYKKTIEKVFNIPLINQFEYIDRIDKELLSSISYIFEKESLKYYYGNMRKHRRYLYCLKHYKKALKSIITKKEDKTKYYSSIEIYDQEQLQKKDKIFTIDFYIKKYKDNKLILNELKNMKQNISNNAEYYASLNFLCENEKKF</sequence>
<keyword evidence="1" id="KW-0175">Coiled coil</keyword>
<accession>A0AAW6VPR9</accession>
<evidence type="ECO:0000313" key="3">
    <source>
        <dbReference type="Proteomes" id="UP001237843"/>
    </source>
</evidence>
<comment type="caution">
    <text evidence="2">The sequence shown here is derived from an EMBL/GenBank/DDBJ whole genome shotgun (WGS) entry which is preliminary data.</text>
</comment>
<evidence type="ECO:0000313" key="2">
    <source>
        <dbReference type="EMBL" id="MDK2062805.1"/>
    </source>
</evidence>
<reference evidence="2" key="2">
    <citation type="submission" date="2023-02" db="EMBL/GenBank/DDBJ databases">
        <authorList>
            <person name="Concha-Toloza M."/>
            <person name="Lopez-Cantillo M."/>
            <person name="Molina-Mora J."/>
            <person name="Collado L."/>
        </authorList>
    </citation>
    <scope>NUCLEOTIDE SEQUENCE</scope>
    <source>
        <strain evidence="2">FR1p273A</strain>
    </source>
</reference>
<reference evidence="2" key="1">
    <citation type="journal article" date="2023" name="Antibiotics">
        <title>Genomic Characterization of Antibiotic-Resistant Campylobacterales Isolated from Chilean Poultry Meat.</title>
        <authorList>
            <person name="Concha-Toloza M."/>
            <person name="Lopez-Cantillo M."/>
            <person name="Molina-Mora J.A."/>
            <person name="Collado L."/>
        </authorList>
    </citation>
    <scope>NUCLEOTIDE SEQUENCE</scope>
    <source>
        <strain evidence="2">FR1p273A</strain>
    </source>
</reference>
<evidence type="ECO:0000256" key="1">
    <source>
        <dbReference type="SAM" id="Coils"/>
    </source>
</evidence>